<feature type="region of interest" description="Disordered" evidence="1">
    <location>
        <begin position="37"/>
        <end position="73"/>
    </location>
</feature>
<feature type="compositionally biased region" description="Polar residues" evidence="1">
    <location>
        <begin position="324"/>
        <end position="345"/>
    </location>
</feature>
<dbReference type="KEGG" id="mlr:MELLADRAFT_89295"/>
<evidence type="ECO:0000256" key="1">
    <source>
        <dbReference type="SAM" id="MobiDB-lite"/>
    </source>
</evidence>
<dbReference type="PANTHER" id="PTHR21483:SF18">
    <property type="entry name" value="RNA POLYMERASE II-ASSOCIATED PROTEIN 1"/>
    <property type="match status" value="1"/>
</dbReference>
<evidence type="ECO:0000313" key="3">
    <source>
        <dbReference type="EMBL" id="EGG12235.1"/>
    </source>
</evidence>
<feature type="region of interest" description="Disordered" evidence="1">
    <location>
        <begin position="272"/>
        <end position="346"/>
    </location>
</feature>
<name>F4R5M7_MELLP</name>
<reference evidence="4" key="1">
    <citation type="journal article" date="2011" name="Proc. Natl. Acad. Sci. U.S.A.">
        <title>Obligate biotrophy features unraveled by the genomic analysis of rust fungi.</title>
        <authorList>
            <person name="Duplessis S."/>
            <person name="Cuomo C.A."/>
            <person name="Lin Y.-C."/>
            <person name="Aerts A."/>
            <person name="Tisserant E."/>
            <person name="Veneault-Fourrey C."/>
            <person name="Joly D.L."/>
            <person name="Hacquard S."/>
            <person name="Amselem J."/>
            <person name="Cantarel B.L."/>
            <person name="Chiu R."/>
            <person name="Coutinho P.M."/>
            <person name="Feau N."/>
            <person name="Field M."/>
            <person name="Frey P."/>
            <person name="Gelhaye E."/>
            <person name="Goldberg J."/>
            <person name="Grabherr M.G."/>
            <person name="Kodira C.D."/>
            <person name="Kohler A."/>
            <person name="Kuees U."/>
            <person name="Lindquist E.A."/>
            <person name="Lucas S.M."/>
            <person name="Mago R."/>
            <person name="Mauceli E."/>
            <person name="Morin E."/>
            <person name="Murat C."/>
            <person name="Pangilinan J.L."/>
            <person name="Park R."/>
            <person name="Pearson M."/>
            <person name="Quesneville H."/>
            <person name="Rouhier N."/>
            <person name="Sakthikumar S."/>
            <person name="Salamov A.A."/>
            <person name="Schmutz J."/>
            <person name="Selles B."/>
            <person name="Shapiro H."/>
            <person name="Tanguay P."/>
            <person name="Tuskan G.A."/>
            <person name="Henrissat B."/>
            <person name="Van de Peer Y."/>
            <person name="Rouze P."/>
            <person name="Ellis J.G."/>
            <person name="Dodds P.N."/>
            <person name="Schein J.E."/>
            <person name="Zhong S."/>
            <person name="Hamelin R.C."/>
            <person name="Grigoriev I.V."/>
            <person name="Szabo L.J."/>
            <person name="Martin F."/>
        </authorList>
    </citation>
    <scope>NUCLEOTIDE SEQUENCE [LARGE SCALE GENOMIC DNA]</scope>
    <source>
        <strain evidence="4">98AG31 / pathotype 3-4-7</strain>
    </source>
</reference>
<feature type="compositionally biased region" description="Polar residues" evidence="1">
    <location>
        <begin position="10"/>
        <end position="20"/>
    </location>
</feature>
<evidence type="ECO:0000259" key="2">
    <source>
        <dbReference type="Pfam" id="PF08621"/>
    </source>
</evidence>
<dbReference type="PANTHER" id="PTHR21483">
    <property type="entry name" value="RNA POLYMERASE II-ASSOCIATED PROTEIN 1"/>
    <property type="match status" value="1"/>
</dbReference>
<dbReference type="Proteomes" id="UP000001072">
    <property type="component" value="Unassembled WGS sequence"/>
</dbReference>
<feature type="region of interest" description="Disordered" evidence="1">
    <location>
        <begin position="84"/>
        <end position="103"/>
    </location>
</feature>
<feature type="compositionally biased region" description="Polar residues" evidence="1">
    <location>
        <begin position="41"/>
        <end position="57"/>
    </location>
</feature>
<evidence type="ECO:0000313" key="4">
    <source>
        <dbReference type="Proteomes" id="UP000001072"/>
    </source>
</evidence>
<feature type="compositionally biased region" description="Basic and acidic residues" evidence="1">
    <location>
        <begin position="84"/>
        <end position="93"/>
    </location>
</feature>
<dbReference type="HOGENOM" id="CLU_302483_0_0_1"/>
<accession>F4R5M7</accession>
<feature type="domain" description="RPAP1 N-terminal" evidence="2">
    <location>
        <begin position="226"/>
        <end position="270"/>
    </location>
</feature>
<protein>
    <recommendedName>
        <fullName evidence="2">RPAP1 N-terminal domain-containing protein</fullName>
    </recommendedName>
</protein>
<proteinExistence type="predicted"/>
<feature type="region of interest" description="Disordered" evidence="1">
    <location>
        <begin position="1"/>
        <end position="20"/>
    </location>
</feature>
<dbReference type="RefSeq" id="XP_007404610.1">
    <property type="nucleotide sequence ID" value="XM_007404548.1"/>
</dbReference>
<dbReference type="VEuPathDB" id="FungiDB:MELLADRAFT_89295"/>
<dbReference type="GeneID" id="18935140"/>
<dbReference type="OrthoDB" id="348201at2759"/>
<dbReference type="InterPro" id="IPR013930">
    <property type="entry name" value="RPAP1_N"/>
</dbReference>
<gene>
    <name evidence="3" type="ORF">MELLADRAFT_89295</name>
</gene>
<dbReference type="Pfam" id="PF08621">
    <property type="entry name" value="RPAP1_N"/>
    <property type="match status" value="1"/>
</dbReference>
<dbReference type="InParanoid" id="F4R5M7"/>
<dbReference type="EMBL" id="GL883091">
    <property type="protein sequence ID" value="EGG12235.1"/>
    <property type="molecule type" value="Genomic_DNA"/>
</dbReference>
<feature type="compositionally biased region" description="Basic and acidic residues" evidence="1">
    <location>
        <begin position="281"/>
        <end position="295"/>
    </location>
</feature>
<dbReference type="eggNOG" id="KOG1894">
    <property type="taxonomic scope" value="Eukaryota"/>
</dbReference>
<dbReference type="InterPro" id="IPR039913">
    <property type="entry name" value="RPAP1/Rba50"/>
</dbReference>
<dbReference type="GO" id="GO:0006366">
    <property type="term" value="P:transcription by RNA polymerase II"/>
    <property type="evidence" value="ECO:0007669"/>
    <property type="project" value="InterPro"/>
</dbReference>
<organism evidence="4">
    <name type="scientific">Melampsora larici-populina (strain 98AG31 / pathotype 3-4-7)</name>
    <name type="common">Poplar leaf rust fungus</name>
    <dbReference type="NCBI Taxonomy" id="747676"/>
    <lineage>
        <taxon>Eukaryota</taxon>
        <taxon>Fungi</taxon>
        <taxon>Dikarya</taxon>
        <taxon>Basidiomycota</taxon>
        <taxon>Pucciniomycotina</taxon>
        <taxon>Pucciniomycetes</taxon>
        <taxon>Pucciniales</taxon>
        <taxon>Melampsoraceae</taxon>
        <taxon>Melampsora</taxon>
    </lineage>
</organism>
<dbReference type="AlphaFoldDB" id="F4R5M7"/>
<keyword evidence="4" id="KW-1185">Reference proteome</keyword>
<sequence length="986" mass="109482">MAIIDPPNSKPHQIHSTTVRPSIYDLQNDEFMEQLTKESNKITQGSSFAYTQPSSSLKPIKSGGTSKAPEVRKSRFALEREAELEAARQKAESDMLPLSQQVPTGRFQLDLSDDEDIPTSAMSEHNVDQFEKNIPSANFRNPLLGEIVERDDLTEPNDDFESKFEPSGFPSAGPSEHFSMKCKLSSPSAGELHASSDQATFDFPIPSCSTKTVSSSSEFSLETKTSIAAENQSNLANMSEAEILAAQAEIKAMLMKSNPTLLEQLLKKNNVSTSQCSQPDYKNDTIPDHSNDIKSRQKSTKRVQFSDDILVSSSEDSTPIKPGQESSSSAVTHETHGPTKSNSKAACSHQAIHTLAKTQFNFDIKGQMLPGRLSDDVDSTTNQCDDIHPQRAESFKLQQLFGFIMSSVPSQRVMGFKIMTRITDRYLGIQNESRKEVAVFGETELQPAIPDMILASSHALGEKNVGLADSALMLLYSVSCGLLSIKHNNPKSLPASKLEWIEELFTKLDILAKIQSHFRFQVLSKFSLIVMVKLLNTIIQLGDSARVSEEITRRSMLLEDIIQLLVSVPWPPVTSHRFEVPSLDCLHLLHTLALSSRQCSQSLVDRGLLTPTFRFLALPYWTLDISAHSDSTLMMANFMRQQFILISTFAAYGLGTSLRTTLDALLRPITLGLQKRLSVAIDMATTNVDGSDYRVVGELELISAYLDLLRNWMRCANDPHVIVPPHSINWSQVTEWSVDSIEFIEICLKERHAVDVAPNTSSRYMSNSVLASACDLLVEYLTGSLKKNSHITEFLTQLSRLGSQLQERLQRSTERVLSVSNDANKLAQKAQCHDDARLITSMARLYSCIQLTHHEELRNGFSSCNDVEDWYPNEDDFALACQSAANADQLSTVPSSFCLLYKQLETKMPDWMCAASLLLRNSDGDMILSAITTTIDHLQSAITASDFSDSNDLLTAAESEEQGLAPDIELLRPLCLTRPLSRRDCL</sequence>